<gene>
    <name evidence="1" type="ORF">H9Y04_44175</name>
</gene>
<dbReference type="RefSeq" id="WP_187819923.1">
    <property type="nucleotide sequence ID" value="NZ_JACTVJ010000045.1"/>
</dbReference>
<proteinExistence type="predicted"/>
<dbReference type="EMBL" id="JACTVJ010000045">
    <property type="protein sequence ID" value="MBC9719519.1"/>
    <property type="molecule type" value="Genomic_DNA"/>
</dbReference>
<name>A0ABR7SXA4_9ACTN</name>
<comment type="caution">
    <text evidence="1">The sequence shown here is derived from an EMBL/GenBank/DDBJ whole genome shotgun (WGS) entry which is preliminary data.</text>
</comment>
<evidence type="ECO:0000313" key="1">
    <source>
        <dbReference type="EMBL" id="MBC9719519.1"/>
    </source>
</evidence>
<evidence type="ECO:0000313" key="2">
    <source>
        <dbReference type="Proteomes" id="UP000642284"/>
    </source>
</evidence>
<protein>
    <submittedName>
        <fullName evidence="1">Uncharacterized protein</fullName>
    </submittedName>
</protein>
<organism evidence="1 2">
    <name type="scientific">Streptomyces polyasparticus</name>
    <dbReference type="NCBI Taxonomy" id="2767826"/>
    <lineage>
        <taxon>Bacteria</taxon>
        <taxon>Bacillati</taxon>
        <taxon>Actinomycetota</taxon>
        <taxon>Actinomycetes</taxon>
        <taxon>Kitasatosporales</taxon>
        <taxon>Streptomycetaceae</taxon>
        <taxon>Streptomyces</taxon>
    </lineage>
</organism>
<reference evidence="1 2" key="1">
    <citation type="submission" date="2020-08" db="EMBL/GenBank/DDBJ databases">
        <title>Genemic of Streptomyces polyaspartic.</title>
        <authorList>
            <person name="Liu W."/>
        </authorList>
    </citation>
    <scope>NUCLEOTIDE SEQUENCE [LARGE SCALE GENOMIC DNA]</scope>
    <source>
        <strain evidence="1 2">TRM66268-LWL</strain>
    </source>
</reference>
<keyword evidence="2" id="KW-1185">Reference proteome</keyword>
<accession>A0ABR7SXA4</accession>
<sequence>MFGTLTQNAKGQVLAIHVTDIEILPSTTRLPRADLAGGFYPEMTGGLTAAEHLAVIRGEA</sequence>
<dbReference type="Proteomes" id="UP000642284">
    <property type="component" value="Unassembled WGS sequence"/>
</dbReference>